<feature type="compositionally biased region" description="Polar residues" evidence="11">
    <location>
        <begin position="476"/>
        <end position="490"/>
    </location>
</feature>
<dbReference type="SMART" id="SM00355">
    <property type="entry name" value="ZnF_C2H2"/>
    <property type="match status" value="2"/>
</dbReference>
<dbReference type="FunFam" id="3.30.160.60:FF:000100">
    <property type="entry name" value="Zinc finger 45-like"/>
    <property type="match status" value="1"/>
</dbReference>
<keyword evidence="6" id="KW-0805">Transcription regulation</keyword>
<evidence type="ECO:0000259" key="12">
    <source>
        <dbReference type="PROSITE" id="PS50157"/>
    </source>
</evidence>
<dbReference type="GO" id="GO:0000981">
    <property type="term" value="F:DNA-binding transcription factor activity, RNA polymerase II-specific"/>
    <property type="evidence" value="ECO:0007669"/>
    <property type="project" value="TreeGrafter"/>
</dbReference>
<feature type="compositionally biased region" description="Polar residues" evidence="11">
    <location>
        <begin position="152"/>
        <end position="170"/>
    </location>
</feature>
<evidence type="ECO:0000313" key="13">
    <source>
        <dbReference type="EMBL" id="CED85267.1"/>
    </source>
</evidence>
<feature type="region of interest" description="Disordered" evidence="11">
    <location>
        <begin position="367"/>
        <end position="386"/>
    </location>
</feature>
<accession>A0A0F7SSV0</accession>
<feature type="region of interest" description="Disordered" evidence="11">
    <location>
        <begin position="265"/>
        <end position="360"/>
    </location>
</feature>
<feature type="compositionally biased region" description="Low complexity" evidence="11">
    <location>
        <begin position="491"/>
        <end position="507"/>
    </location>
</feature>
<feature type="region of interest" description="Disordered" evidence="11">
    <location>
        <begin position="137"/>
        <end position="170"/>
    </location>
</feature>
<dbReference type="PANTHER" id="PTHR24384:SF189">
    <property type="entry name" value="C2H2-TYPE DOMAIN-CONTAINING PROTEIN-RELATED"/>
    <property type="match status" value="1"/>
</dbReference>
<evidence type="ECO:0000256" key="8">
    <source>
        <dbReference type="ARBA" id="ARBA00023163"/>
    </source>
</evidence>
<feature type="compositionally biased region" description="Basic and acidic residues" evidence="11">
    <location>
        <begin position="580"/>
        <end position="596"/>
    </location>
</feature>
<feature type="region of interest" description="Disordered" evidence="11">
    <location>
        <begin position="392"/>
        <end position="412"/>
    </location>
</feature>
<feature type="region of interest" description="Disordered" evidence="11">
    <location>
        <begin position="632"/>
        <end position="703"/>
    </location>
</feature>
<dbReference type="GO" id="GO:0008270">
    <property type="term" value="F:zinc ion binding"/>
    <property type="evidence" value="ECO:0007669"/>
    <property type="project" value="UniProtKB-KW"/>
</dbReference>
<dbReference type="InterPro" id="IPR036236">
    <property type="entry name" value="Znf_C2H2_sf"/>
</dbReference>
<feature type="region of interest" description="Disordered" evidence="11">
    <location>
        <begin position="467"/>
        <end position="611"/>
    </location>
</feature>
<dbReference type="Pfam" id="PF00096">
    <property type="entry name" value="zf-C2H2"/>
    <property type="match status" value="2"/>
</dbReference>
<dbReference type="AlphaFoldDB" id="A0A0F7SSV0"/>
<feature type="region of interest" description="Disordered" evidence="11">
    <location>
        <begin position="1"/>
        <end position="45"/>
    </location>
</feature>
<keyword evidence="4 10" id="KW-0863">Zinc-finger</keyword>
<dbReference type="InterPro" id="IPR050752">
    <property type="entry name" value="C2H2-ZF_domain"/>
</dbReference>
<feature type="domain" description="C2H2-type" evidence="12">
    <location>
        <begin position="207"/>
        <end position="234"/>
    </location>
</feature>
<keyword evidence="3" id="KW-0677">Repeat</keyword>
<organism evidence="13">
    <name type="scientific">Phaffia rhodozyma</name>
    <name type="common">Yeast</name>
    <name type="synonym">Xanthophyllomyces dendrorhous</name>
    <dbReference type="NCBI Taxonomy" id="264483"/>
    <lineage>
        <taxon>Eukaryota</taxon>
        <taxon>Fungi</taxon>
        <taxon>Dikarya</taxon>
        <taxon>Basidiomycota</taxon>
        <taxon>Agaricomycotina</taxon>
        <taxon>Tremellomycetes</taxon>
        <taxon>Cystofilobasidiales</taxon>
        <taxon>Mrakiaceae</taxon>
        <taxon>Phaffia</taxon>
    </lineage>
</organism>
<dbReference type="GO" id="GO:0000978">
    <property type="term" value="F:RNA polymerase II cis-regulatory region sequence-specific DNA binding"/>
    <property type="evidence" value="ECO:0007669"/>
    <property type="project" value="TreeGrafter"/>
</dbReference>
<keyword evidence="7" id="KW-0238">DNA-binding</keyword>
<dbReference type="Gene3D" id="3.30.160.60">
    <property type="entry name" value="Classic Zinc Finger"/>
    <property type="match status" value="2"/>
</dbReference>
<feature type="compositionally biased region" description="Basic and acidic residues" evidence="11">
    <location>
        <begin position="303"/>
        <end position="327"/>
    </location>
</feature>
<feature type="compositionally biased region" description="Low complexity" evidence="11">
    <location>
        <begin position="328"/>
        <end position="339"/>
    </location>
</feature>
<feature type="domain" description="C2H2-type" evidence="12">
    <location>
        <begin position="235"/>
        <end position="253"/>
    </location>
</feature>
<keyword evidence="2" id="KW-0479">Metal-binding</keyword>
<evidence type="ECO:0000256" key="5">
    <source>
        <dbReference type="ARBA" id="ARBA00022833"/>
    </source>
</evidence>
<feature type="compositionally biased region" description="Basic and acidic residues" evidence="11">
    <location>
        <begin position="137"/>
        <end position="150"/>
    </location>
</feature>
<keyword evidence="5" id="KW-0862">Zinc</keyword>
<evidence type="ECO:0000256" key="9">
    <source>
        <dbReference type="ARBA" id="ARBA00023242"/>
    </source>
</evidence>
<feature type="compositionally biased region" description="Polar residues" evidence="11">
    <location>
        <begin position="670"/>
        <end position="680"/>
    </location>
</feature>
<protein>
    <submittedName>
        <fullName evidence="13">C2h2 finger domain</fullName>
    </submittedName>
</protein>
<keyword evidence="9" id="KW-0539">Nucleus</keyword>
<dbReference type="FunFam" id="3.30.160.60:FF:000110">
    <property type="entry name" value="Zinc finger protein-like"/>
    <property type="match status" value="1"/>
</dbReference>
<evidence type="ECO:0000256" key="6">
    <source>
        <dbReference type="ARBA" id="ARBA00023015"/>
    </source>
</evidence>
<sequence length="703" mass="77832">MSLSYPDHHHTQPALPHPPSTASSPFAWAPPPLTTNPQSSIVEQHQKAHIPHYLNHSPSSSSSTMANPMLPPQSASPFAYPPPPLHVYPQQTAYPSQGAPGPASQPTLYTFNDHFQSYHHQPSNILPDRQLVRLDGAEDHHSPDLSDEPQHAFQSSSATAYPNPPAYNQSVPAQRVEPIEWKAENGRSDLDASTGSVIKSAPTDRPFRCDQCAQSFNRNHDLKRHKQIHLTIKPFPCDKCQKAFSRKDALRRHWLVKGCRVNAPRQVASDPGDLNGADAEPPFMSRSGSLMTHASKHRRLPKDHKAKEKTSPESRVPRQTESLKRDGSSISSKSSLADSYGKKEDHLDEQSVSEGFSEHQIPYGHRIHPYRHSNMSPSPRHLHNTPLLRTSQPYARLPSPQPIPISSSSSYPSVSYLSVQPSSISMPRASSYTDLSFVSSSEYISRSSTSNLTGQIPYGQSNLYMPPYPLPYAGPSSHSQPADQGSSYNEHQAQQQSHSQSVDHSAAGYQPSSFSESPSVAQTERSGPWNSSSSSIGLTDQVDQNRRTQMVYQSAHERTSQGANTLGSTSAPNFLSRPSNRSDGRFSRSEDGRQEGYPEQSYQSSSSSLVPNNHHLQHQQQLSLGLESRQHPLHQYQQSQPSGQLHSQHIHLSSNTQSSVHVQHHQQQSEQAELTGSYPSHSFVRSVPTLQHPMPLNLNSSRP</sequence>
<reference evidence="13" key="1">
    <citation type="submission" date="2014-08" db="EMBL/GenBank/DDBJ databases">
        <authorList>
            <person name="Sharma Rahul"/>
            <person name="Thines Marco"/>
        </authorList>
    </citation>
    <scope>NUCLEOTIDE SEQUENCE</scope>
</reference>
<feature type="compositionally biased region" description="Polar residues" evidence="11">
    <location>
        <begin position="635"/>
        <end position="656"/>
    </location>
</feature>
<dbReference type="SUPFAM" id="SSF57667">
    <property type="entry name" value="beta-beta-alpha zinc fingers"/>
    <property type="match status" value="1"/>
</dbReference>
<dbReference type="PROSITE" id="PS00028">
    <property type="entry name" value="ZINC_FINGER_C2H2_1"/>
    <property type="match status" value="1"/>
</dbReference>
<keyword evidence="8" id="KW-0804">Transcription</keyword>
<feature type="region of interest" description="Disordered" evidence="11">
    <location>
        <begin position="57"/>
        <end position="76"/>
    </location>
</feature>
<evidence type="ECO:0000256" key="10">
    <source>
        <dbReference type="PROSITE-ProRule" id="PRU00042"/>
    </source>
</evidence>
<dbReference type="EMBL" id="LN483332">
    <property type="protein sequence ID" value="CED85267.1"/>
    <property type="molecule type" value="Genomic_DNA"/>
</dbReference>
<feature type="compositionally biased region" description="Basic and acidic residues" evidence="11">
    <location>
        <begin position="340"/>
        <end position="349"/>
    </location>
</feature>
<evidence type="ECO:0000256" key="11">
    <source>
        <dbReference type="SAM" id="MobiDB-lite"/>
    </source>
</evidence>
<dbReference type="PROSITE" id="PS50157">
    <property type="entry name" value="ZINC_FINGER_C2H2_2"/>
    <property type="match status" value="2"/>
</dbReference>
<feature type="compositionally biased region" description="Low complexity" evidence="11">
    <location>
        <begin position="657"/>
        <end position="669"/>
    </location>
</feature>
<feature type="compositionally biased region" description="Basic and acidic residues" evidence="11">
    <location>
        <begin position="1"/>
        <end position="10"/>
    </location>
</feature>
<proteinExistence type="predicted"/>
<dbReference type="GO" id="GO:0005634">
    <property type="term" value="C:nucleus"/>
    <property type="evidence" value="ECO:0007669"/>
    <property type="project" value="UniProtKB-SubCell"/>
</dbReference>
<evidence type="ECO:0000256" key="3">
    <source>
        <dbReference type="ARBA" id="ARBA00022737"/>
    </source>
</evidence>
<dbReference type="PANTHER" id="PTHR24384">
    <property type="entry name" value="FINGER PUTATIVE TRANSCRIPTION FACTOR FAMILY-RELATED"/>
    <property type="match status" value="1"/>
</dbReference>
<evidence type="ECO:0000256" key="7">
    <source>
        <dbReference type="ARBA" id="ARBA00023125"/>
    </source>
</evidence>
<name>A0A0F7SSV0_PHARH</name>
<evidence type="ECO:0000256" key="1">
    <source>
        <dbReference type="ARBA" id="ARBA00004123"/>
    </source>
</evidence>
<feature type="compositionally biased region" description="Polar residues" evidence="11">
    <location>
        <begin position="560"/>
        <end position="579"/>
    </location>
</feature>
<comment type="subcellular location">
    <subcellularLocation>
        <location evidence="1">Nucleus</location>
    </subcellularLocation>
</comment>
<feature type="compositionally biased region" description="Polar residues" evidence="11">
    <location>
        <begin position="510"/>
        <end position="552"/>
    </location>
</feature>
<evidence type="ECO:0000256" key="4">
    <source>
        <dbReference type="ARBA" id="ARBA00022771"/>
    </source>
</evidence>
<evidence type="ECO:0000256" key="2">
    <source>
        <dbReference type="ARBA" id="ARBA00022723"/>
    </source>
</evidence>
<dbReference type="InterPro" id="IPR013087">
    <property type="entry name" value="Znf_C2H2_type"/>
</dbReference>